<dbReference type="PROSITE" id="PS00562">
    <property type="entry name" value="CBM1_1"/>
    <property type="match status" value="1"/>
</dbReference>
<reference evidence="11" key="2">
    <citation type="submission" date="2023-05" db="EMBL/GenBank/DDBJ databases">
        <authorList>
            <consortium name="Lawrence Berkeley National Laboratory"/>
            <person name="Steindorff A."/>
            <person name="Hensen N."/>
            <person name="Bonometti L."/>
            <person name="Westerberg I."/>
            <person name="Brannstrom I.O."/>
            <person name="Guillou S."/>
            <person name="Cros-Aarteil S."/>
            <person name="Calhoun S."/>
            <person name="Haridas S."/>
            <person name="Kuo A."/>
            <person name="Mondo S."/>
            <person name="Pangilinan J."/>
            <person name="Riley R."/>
            <person name="Labutti K."/>
            <person name="Andreopoulos B."/>
            <person name="Lipzen A."/>
            <person name="Chen C."/>
            <person name="Yanf M."/>
            <person name="Daum C."/>
            <person name="Ng V."/>
            <person name="Clum A."/>
            <person name="Ohm R."/>
            <person name="Martin F."/>
            <person name="Silar P."/>
            <person name="Natvig D."/>
            <person name="Lalanne C."/>
            <person name="Gautier V."/>
            <person name="Ament-Velasquez S.L."/>
            <person name="Kruys A."/>
            <person name="Hutchinson M.I."/>
            <person name="Powell A.J."/>
            <person name="Barry K."/>
            <person name="Miller A.N."/>
            <person name="Grigoriev I.V."/>
            <person name="Debuchy R."/>
            <person name="Gladieux P."/>
            <person name="Thoren M.H."/>
            <person name="Johannesson H."/>
        </authorList>
    </citation>
    <scope>NUCLEOTIDE SEQUENCE</scope>
    <source>
        <strain evidence="11">CBS 757.83</strain>
    </source>
</reference>
<comment type="caution">
    <text evidence="11">The sequence shown here is derived from an EMBL/GenBank/DDBJ whole genome shotgun (WGS) entry which is preliminary data.</text>
</comment>
<dbReference type="Proteomes" id="UP001305647">
    <property type="component" value="Unassembled WGS sequence"/>
</dbReference>
<evidence type="ECO:0000256" key="7">
    <source>
        <dbReference type="PROSITE-ProRule" id="PRU10057"/>
    </source>
</evidence>
<dbReference type="PROSITE" id="PS51164">
    <property type="entry name" value="CBM1_2"/>
    <property type="match status" value="1"/>
</dbReference>
<dbReference type="InterPro" id="IPR000254">
    <property type="entry name" value="CBD"/>
</dbReference>
<feature type="signal peptide" evidence="8">
    <location>
        <begin position="1"/>
        <end position="17"/>
    </location>
</feature>
<keyword evidence="5 8" id="KW-0326">Glycosidase</keyword>
<dbReference type="Pfam" id="PF00734">
    <property type="entry name" value="CBM_1"/>
    <property type="match status" value="1"/>
</dbReference>
<feature type="chain" id="PRO_5042673594" description="Glucanase" evidence="8">
    <location>
        <begin position="18"/>
        <end position="439"/>
    </location>
</feature>
<evidence type="ECO:0000256" key="9">
    <source>
        <dbReference type="SAM" id="MobiDB-lite"/>
    </source>
</evidence>
<evidence type="ECO:0000256" key="6">
    <source>
        <dbReference type="ARBA" id="ARBA00023326"/>
    </source>
</evidence>
<evidence type="ECO:0000256" key="1">
    <source>
        <dbReference type="ARBA" id="ARBA00022729"/>
    </source>
</evidence>
<name>A0AAN6PWM0_9PEZI</name>
<protein>
    <recommendedName>
        <fullName evidence="8">Glucanase</fullName>
        <ecNumber evidence="8">3.2.1.-</ecNumber>
    </recommendedName>
</protein>
<evidence type="ECO:0000256" key="4">
    <source>
        <dbReference type="ARBA" id="ARBA00023277"/>
    </source>
</evidence>
<dbReference type="GO" id="GO:0030248">
    <property type="term" value="F:cellulose binding"/>
    <property type="evidence" value="ECO:0007669"/>
    <property type="project" value="InterPro"/>
</dbReference>
<organism evidence="11 12">
    <name type="scientific">Parathielavia hyrcaniae</name>
    <dbReference type="NCBI Taxonomy" id="113614"/>
    <lineage>
        <taxon>Eukaryota</taxon>
        <taxon>Fungi</taxon>
        <taxon>Dikarya</taxon>
        <taxon>Ascomycota</taxon>
        <taxon>Pezizomycotina</taxon>
        <taxon>Sordariomycetes</taxon>
        <taxon>Sordariomycetidae</taxon>
        <taxon>Sordariales</taxon>
        <taxon>Chaetomiaceae</taxon>
        <taxon>Parathielavia</taxon>
    </lineage>
</organism>
<dbReference type="InterPro" id="IPR035971">
    <property type="entry name" value="CBD_sf"/>
</dbReference>
<dbReference type="InterPro" id="IPR036434">
    <property type="entry name" value="Beta_cellobiohydrolase_sf"/>
</dbReference>
<dbReference type="PROSITE" id="PS00656">
    <property type="entry name" value="GLYCOSYL_HYDROL_F6_2"/>
    <property type="match status" value="1"/>
</dbReference>
<dbReference type="PANTHER" id="PTHR34876:SF10">
    <property type="entry name" value="GLUCANASE"/>
    <property type="match status" value="1"/>
</dbReference>
<keyword evidence="3 8" id="KW-0136">Cellulose degradation</keyword>
<gene>
    <name evidence="11" type="ORF">N658DRAFT_432156</name>
</gene>
<dbReference type="Gene3D" id="3.20.20.40">
    <property type="entry name" value="1, 4-beta cellobiohydrolase"/>
    <property type="match status" value="1"/>
</dbReference>
<feature type="compositionally biased region" description="Low complexity" evidence="9">
    <location>
        <begin position="380"/>
        <end position="399"/>
    </location>
</feature>
<evidence type="ECO:0000256" key="2">
    <source>
        <dbReference type="ARBA" id="ARBA00022801"/>
    </source>
</evidence>
<evidence type="ECO:0000256" key="5">
    <source>
        <dbReference type="ARBA" id="ARBA00023295"/>
    </source>
</evidence>
<accession>A0AAN6PWM0</accession>
<dbReference type="SMART" id="SM00236">
    <property type="entry name" value="fCBD"/>
    <property type="match status" value="1"/>
</dbReference>
<evidence type="ECO:0000259" key="10">
    <source>
        <dbReference type="PROSITE" id="PS51164"/>
    </source>
</evidence>
<keyword evidence="12" id="KW-1185">Reference proteome</keyword>
<sequence length="439" mass="46645">MRVTFAVLAGLLATGSASPVLELEARQSSNPFAGRSLLVNPKYSLKLEQTRQAFLSRGDQTNAAKVQYVQNNVGTFVWISNIFLLRDIDDAISDARAAKASGKNPIVGLVLYNLPDRDCSAGESSGELSLSQNGLNRYRNEYVLPFAQKLKAASDLQFAVVLEPDAIGNMVTGTSSFCQNARGPQQDGIAYAIQQLQASNIHLYLDVANAGWLGWPDNLKLTAAEVSTILQKAGSNAKIRGYSSNISNYNQYQTSNPPAYTEGSPSPDESRYATNLANALRERGLPTSFIIDQGRVERPGARSEWGQWCNISPAGFGQPPTTNTNNPVVDALVWVKPGGESDGECGMSGAPRAGAWFDAYAQMLATNAHPAISGNPPPTSTSTSSSRTSATPTPSATPTQGGGNCAARWGQCGGMGWTGPTCCSQGTCQVGNPWYSQCL</sequence>
<feature type="active site" description="Proton donor" evidence="7">
    <location>
        <position position="165"/>
    </location>
</feature>
<keyword evidence="2 8" id="KW-0378">Hydrolase</keyword>
<dbReference type="EMBL" id="MU863659">
    <property type="protein sequence ID" value="KAK4098406.1"/>
    <property type="molecule type" value="Genomic_DNA"/>
</dbReference>
<dbReference type="GO" id="GO:0004553">
    <property type="term" value="F:hydrolase activity, hydrolyzing O-glycosyl compounds"/>
    <property type="evidence" value="ECO:0007669"/>
    <property type="project" value="InterPro"/>
</dbReference>
<reference evidence="11" key="1">
    <citation type="journal article" date="2023" name="Mol. Phylogenet. Evol.">
        <title>Genome-scale phylogeny and comparative genomics of the fungal order Sordariales.</title>
        <authorList>
            <person name="Hensen N."/>
            <person name="Bonometti L."/>
            <person name="Westerberg I."/>
            <person name="Brannstrom I.O."/>
            <person name="Guillou S."/>
            <person name="Cros-Aarteil S."/>
            <person name="Calhoun S."/>
            <person name="Haridas S."/>
            <person name="Kuo A."/>
            <person name="Mondo S."/>
            <person name="Pangilinan J."/>
            <person name="Riley R."/>
            <person name="LaButti K."/>
            <person name="Andreopoulos B."/>
            <person name="Lipzen A."/>
            <person name="Chen C."/>
            <person name="Yan M."/>
            <person name="Daum C."/>
            <person name="Ng V."/>
            <person name="Clum A."/>
            <person name="Steindorff A."/>
            <person name="Ohm R.A."/>
            <person name="Martin F."/>
            <person name="Silar P."/>
            <person name="Natvig D.O."/>
            <person name="Lalanne C."/>
            <person name="Gautier V."/>
            <person name="Ament-Velasquez S.L."/>
            <person name="Kruys A."/>
            <person name="Hutchinson M.I."/>
            <person name="Powell A.J."/>
            <person name="Barry K."/>
            <person name="Miller A.N."/>
            <person name="Grigoriev I.V."/>
            <person name="Debuchy R."/>
            <person name="Gladieux P."/>
            <person name="Hiltunen Thoren M."/>
            <person name="Johannesson H."/>
        </authorList>
    </citation>
    <scope>NUCLEOTIDE SEQUENCE</scope>
    <source>
        <strain evidence="11">CBS 757.83</strain>
    </source>
</reference>
<dbReference type="GO" id="GO:0030245">
    <property type="term" value="P:cellulose catabolic process"/>
    <property type="evidence" value="ECO:0007669"/>
    <property type="project" value="UniProtKB-KW"/>
</dbReference>
<keyword evidence="1 8" id="KW-0732">Signal</keyword>
<dbReference type="GO" id="GO:0005576">
    <property type="term" value="C:extracellular region"/>
    <property type="evidence" value="ECO:0007669"/>
    <property type="project" value="InterPro"/>
</dbReference>
<feature type="region of interest" description="Disordered" evidence="9">
    <location>
        <begin position="369"/>
        <end position="403"/>
    </location>
</feature>
<comment type="similarity">
    <text evidence="8">Belongs to the glycosyl hydrolase family 6.</text>
</comment>
<dbReference type="EC" id="3.2.1.-" evidence="8"/>
<dbReference type="Pfam" id="PF01341">
    <property type="entry name" value="Glyco_hydro_6"/>
    <property type="match status" value="1"/>
</dbReference>
<dbReference type="AlphaFoldDB" id="A0AAN6PWM0"/>
<evidence type="ECO:0000256" key="8">
    <source>
        <dbReference type="RuleBase" id="RU361186"/>
    </source>
</evidence>
<proteinExistence type="inferred from homology"/>
<dbReference type="InterPro" id="IPR016288">
    <property type="entry name" value="Beta_cellobiohydrolase"/>
</dbReference>
<feature type="domain" description="CBM1" evidence="10">
    <location>
        <begin position="404"/>
        <end position="439"/>
    </location>
</feature>
<dbReference type="PRINTS" id="PR00733">
    <property type="entry name" value="GLHYDRLASE6"/>
</dbReference>
<evidence type="ECO:0000313" key="12">
    <source>
        <dbReference type="Proteomes" id="UP001305647"/>
    </source>
</evidence>
<dbReference type="InterPro" id="IPR001524">
    <property type="entry name" value="Glyco_hydro_6_CS"/>
</dbReference>
<evidence type="ECO:0000313" key="11">
    <source>
        <dbReference type="EMBL" id="KAK4098406.1"/>
    </source>
</evidence>
<keyword evidence="6 8" id="KW-0624">Polysaccharide degradation</keyword>
<dbReference type="SUPFAM" id="SSF57180">
    <property type="entry name" value="Cellulose-binding domain"/>
    <property type="match status" value="1"/>
</dbReference>
<evidence type="ECO:0000256" key="3">
    <source>
        <dbReference type="ARBA" id="ARBA00023001"/>
    </source>
</evidence>
<keyword evidence="4 8" id="KW-0119">Carbohydrate metabolism</keyword>
<dbReference type="PANTHER" id="PTHR34876">
    <property type="match status" value="1"/>
</dbReference>
<dbReference type="SUPFAM" id="SSF51989">
    <property type="entry name" value="Glycosyl hydrolases family 6, cellulases"/>
    <property type="match status" value="1"/>
</dbReference>